<dbReference type="GO" id="GO:0004315">
    <property type="term" value="F:3-oxoacyl-[acyl-carrier-protein] synthase activity"/>
    <property type="evidence" value="ECO:0007669"/>
    <property type="project" value="InterPro"/>
</dbReference>
<dbReference type="Gene3D" id="1.10.1200.10">
    <property type="entry name" value="ACP-like"/>
    <property type="match status" value="1"/>
</dbReference>
<dbReference type="InterPro" id="IPR013154">
    <property type="entry name" value="ADH-like_N"/>
</dbReference>
<dbReference type="EMBL" id="JAHXRI010000007">
    <property type="protein sequence ID" value="MBZ1351049.1"/>
    <property type="molecule type" value="Genomic_DNA"/>
</dbReference>
<dbReference type="InterPro" id="IPR011032">
    <property type="entry name" value="GroES-like_sf"/>
</dbReference>
<dbReference type="InterPro" id="IPR013149">
    <property type="entry name" value="ADH-like_C"/>
</dbReference>
<dbReference type="InterPro" id="IPR018201">
    <property type="entry name" value="Ketoacyl_synth_AS"/>
</dbReference>
<dbReference type="SUPFAM" id="SSF53901">
    <property type="entry name" value="Thiolase-like"/>
    <property type="match status" value="1"/>
</dbReference>
<evidence type="ECO:0000259" key="10">
    <source>
        <dbReference type="PROSITE" id="PS52004"/>
    </source>
</evidence>
<dbReference type="GO" id="GO:0031177">
    <property type="term" value="F:phosphopantetheine binding"/>
    <property type="evidence" value="ECO:0007669"/>
    <property type="project" value="InterPro"/>
</dbReference>
<dbReference type="PROSITE" id="PS50075">
    <property type="entry name" value="CARRIER"/>
    <property type="match status" value="1"/>
</dbReference>
<dbReference type="InterPro" id="IPR036291">
    <property type="entry name" value="NAD(P)-bd_dom_sf"/>
</dbReference>
<evidence type="ECO:0000256" key="8">
    <source>
        <dbReference type="SAM" id="MobiDB-lite"/>
    </source>
</evidence>
<keyword evidence="3" id="KW-0808">Transferase</keyword>
<dbReference type="SMART" id="SM01294">
    <property type="entry name" value="PKS_PP_betabranch"/>
    <property type="match status" value="1"/>
</dbReference>
<evidence type="ECO:0000256" key="6">
    <source>
        <dbReference type="ARBA" id="ARBA00023315"/>
    </source>
</evidence>
<dbReference type="Gene3D" id="3.30.70.3290">
    <property type="match status" value="1"/>
</dbReference>
<dbReference type="PANTHER" id="PTHR43775">
    <property type="entry name" value="FATTY ACID SYNTHASE"/>
    <property type="match status" value="1"/>
</dbReference>
<dbReference type="Pfam" id="PF14765">
    <property type="entry name" value="PS-DH"/>
    <property type="match status" value="1"/>
</dbReference>
<dbReference type="SUPFAM" id="SSF47336">
    <property type="entry name" value="ACP-like"/>
    <property type="match status" value="1"/>
</dbReference>
<dbReference type="InterPro" id="IPR016035">
    <property type="entry name" value="Acyl_Trfase/lysoPLipase"/>
</dbReference>
<dbReference type="Gene3D" id="3.90.180.10">
    <property type="entry name" value="Medium-chain alcohol dehydrogenases, catalytic domain"/>
    <property type="match status" value="1"/>
</dbReference>
<keyword evidence="13" id="KW-1185">Reference proteome</keyword>
<dbReference type="GO" id="GO:0004312">
    <property type="term" value="F:fatty acid synthase activity"/>
    <property type="evidence" value="ECO:0007669"/>
    <property type="project" value="TreeGrafter"/>
</dbReference>
<keyword evidence="4" id="KW-0521">NADP</keyword>
<dbReference type="InterPro" id="IPR029063">
    <property type="entry name" value="SAM-dependent_MTases_sf"/>
</dbReference>
<evidence type="ECO:0000313" key="13">
    <source>
        <dbReference type="Proteomes" id="UP000739565"/>
    </source>
</evidence>
<dbReference type="Gene3D" id="3.40.50.720">
    <property type="entry name" value="NAD(P)-binding Rossmann-like Domain"/>
    <property type="match status" value="3"/>
</dbReference>
<dbReference type="PANTHER" id="PTHR43775:SF37">
    <property type="entry name" value="SI:DKEY-61P9.11"/>
    <property type="match status" value="1"/>
</dbReference>
<dbReference type="InterPro" id="IPR050091">
    <property type="entry name" value="PKS_NRPS_Biosynth_Enz"/>
</dbReference>
<dbReference type="InterPro" id="IPR032821">
    <property type="entry name" value="PKS_assoc"/>
</dbReference>
<dbReference type="SUPFAM" id="SSF52151">
    <property type="entry name" value="FabD/lysophospholipase-like"/>
    <property type="match status" value="1"/>
</dbReference>
<dbReference type="SUPFAM" id="SSF51735">
    <property type="entry name" value="NAD(P)-binding Rossmann-fold domains"/>
    <property type="match status" value="3"/>
</dbReference>
<organism evidence="12 13">
    <name type="scientific">Zwartia hollandica</name>
    <dbReference type="NCBI Taxonomy" id="324606"/>
    <lineage>
        <taxon>Bacteria</taxon>
        <taxon>Pseudomonadati</taxon>
        <taxon>Pseudomonadota</taxon>
        <taxon>Betaproteobacteria</taxon>
        <taxon>Burkholderiales</taxon>
        <taxon>Alcaligenaceae</taxon>
        <taxon>Zwartia</taxon>
    </lineage>
</organism>
<dbReference type="PROSITE" id="PS52004">
    <property type="entry name" value="KS3_2"/>
    <property type="match status" value="1"/>
</dbReference>
<comment type="caution">
    <text evidence="12">The sequence shown here is derived from an EMBL/GenBank/DDBJ whole genome shotgun (WGS) entry which is preliminary data.</text>
</comment>
<dbReference type="SUPFAM" id="SSF50129">
    <property type="entry name" value="GroES-like"/>
    <property type="match status" value="1"/>
</dbReference>
<feature type="region of interest" description="Disordered" evidence="8">
    <location>
        <begin position="2484"/>
        <end position="2518"/>
    </location>
</feature>
<dbReference type="InterPro" id="IPR001227">
    <property type="entry name" value="Ac_transferase_dom_sf"/>
</dbReference>
<dbReference type="CDD" id="cd05195">
    <property type="entry name" value="enoyl_red"/>
    <property type="match status" value="1"/>
</dbReference>
<dbReference type="InterPro" id="IPR014031">
    <property type="entry name" value="Ketoacyl_synth_C"/>
</dbReference>
<dbReference type="RefSeq" id="WP_259661450.1">
    <property type="nucleotide sequence ID" value="NZ_JAHXRI010000007.1"/>
</dbReference>
<keyword evidence="1" id="KW-0596">Phosphopantetheine</keyword>
<dbReference type="InterPro" id="IPR002364">
    <property type="entry name" value="Quin_OxRdtase/zeta-crystal_CS"/>
</dbReference>
<dbReference type="Pfam" id="PF00109">
    <property type="entry name" value="ketoacyl-synt"/>
    <property type="match status" value="1"/>
</dbReference>
<dbReference type="InterPro" id="IPR057326">
    <property type="entry name" value="KR_dom"/>
</dbReference>
<dbReference type="SMART" id="SM00826">
    <property type="entry name" value="PKS_DH"/>
    <property type="match status" value="1"/>
</dbReference>
<dbReference type="SMART" id="SM00829">
    <property type="entry name" value="PKS_ER"/>
    <property type="match status" value="1"/>
</dbReference>
<keyword evidence="5" id="KW-0511">Multifunctional enzyme</keyword>
<sequence>MSRAVAILSQAFRFPQTDTRTFAQDLLAGKDLVTQVAADRWVHARYFHTDKTQPGTSYTFQAGSLGDISRFDASFFEISPREAAQMDPQQRLLLELSWEAFENAGITPSQMRGKACGVYIGISSADYSYRLAEDLSAVDSTVATGNTASIAANRLSYFFDLHGPSMALDTACSSAMVAFHQACQAIRAGEITHALTGGVSLHAHPYGFISFSKASMLSRAGRCNVFDAQGDGYVRSEGGGIFLLKDYELALQDGDDILAVVAHSAVNTDGKKSGLTVPSADAQAQLLAQAYRDAKIHPDQISYIEAHGTGTAVGDPIETRALGQAVGQARTAQQPLPIGSVKSNIGHLEAASGVAGLAKALQVVTTRIIPPTIGITTLNPNIDFNGLNLDVVQEPRTLPDNAPIIVGINSFGFGGANAHVILREPDKQPETSAAPVAPNALRLPFLLSAATPDALRETAASLLARNNNAAQRYSLAHHLYHAREHLEYRAVFYCDAGSADDGSQANGLREQLSILAAGGEHPAACVSSVVPRAKGPVFVFSGNGSQWLGMGCALLEHPVFASALQEIDALFEPLAGLRIQDELKAARTDDSSAEHRYAHTNVAQPALFAVQVGVVKVLASLGVYPQAVMGHSVGEVAAAWAGGHLDLATAVHVIFHRSRLQETTKGQGQMTAVALDCDATQALLLEHGLQDHVHIAGDNSRKGVTLAGHATALEQVEAVLTSRRIGFRRLELDYAFHSPAMDPIQEQLFEALRDITDRSNTQSTLPFYSGVSGRHIDGRDSSLKLEADYWWNNIRQPVLFRSAAEAALKDGFNIFLEIGPHPILQNYLKDALGTQPGLISATLSRQRADADSVLRAASQCIVAGGHVDWSAHFAHKPAYSVRALDLPNYPWQKERHWYTTSAETANTLMQPRVHPLLGYRIDNHDWIWEQKLDPTVCTYLKDHAIGGGVVLPGAAFAEIALAAAKQWQKDATNLRLNDLDILAPILFGSDRVGERFQTRVLRTQLDASDGTVRISSRALLSTEPWTLNAMCRVVTQARMSVASDSTAAVSLPSLLPDFNADTQAALTKRVGLNYGPNFALIAQGWSIGDDRTPQVLARFALDDKPTLDLANHLVHPAVLDCSFQLIIQLLREHTDFSEGIAFVPTQIGTLHFDTQAGQPHSARATLIRHLPHSLVVDFSLFDAAGRLVCEVSNARFKRIRLQQDSKRPIERLLETLTPAPKYPAFTPSRVDFTLLAKAATQFELRLKQDPAQRVFAQELDPLLDTLCARLAFEFLHDPTRASERQACSDEYLDMLTGLAEENIEHAGASANDIWNTLVRDYPDFSQTIRYVGQLGQALATVKALPQAHFASEWLGNTGLSQFVRLVSQQVTTAQAQLRAQDRLSLLVCAAEDARLASHLSINVDTTALDIVIGSTVFSNASLSAEPAGGISADLVIFWADYSTQGEQDEALQQALRSMKPGATLLLLGQHPSQWMRFAFGQFDLQPRSRSRWMATLASLGLEEITPSAHSDDLLAGPFVLVGRKPALANTERNRPPRMTAQADTPQSWLILAHEEPAQTKLADKWTRLLQEQGDIGSVLVLPPSAESGFDPATVTSIENALTHSQTQFGTLDKIVYLGGVCLAADVSTITERCLTLVAALKACESQAIETPVWCLTTSANDRTKAVSGAAALQGFARSVLNEAAAGRLRLLDAVLSEPANLFLQETLVQALVQECTDPSLDEEVVLTETGGRYVSRTQVETDTRKQNTLNHPELYCALEFAQPGQLRNLRWVAAERPALQSDAIEVAVDATGLNFRDVMYTLGLLSDEAIEQGFAGPTLGLEFAGRVARVGEAVTHLSVGDRVVGFGPSCFANYVVTAAAAATRIPRALSNKSAATIPSTFLTSYYALHHLAKLSKGERVLIHGAAGGVGLAAIQIARWCGAEVFATAGSEEKRNYLRMLGVPHVLDSRTLDYADDIMRLTDGAGVDVVLNSLSGEAITRNLSVLKPFGRFLELGKRDFYENTRIGLRPFRQNISYFGIDADQLLKHRPALTQQLFSEVMDLFEDGTLSALPYTRFEAHEIVDAFRFMQQSKQIGKVVVTYGMGIECQNTPPKPKSLTLSADGTYVVTGGMRGFGLRTARWLVEKGARQLLLLGRSGVAPDDVEARDTIQAMRDAGACVELVQCDVTNRTQLETALGDRDLRGVIHAAAVIEDSLAFNLTAETLHKVLAPKILGAQHLHDLSSKWKLDFFVLYSSATTFFGNPGQAAYVAANRWLEALAETRAQAGQPVTCMRWGAIEDAGFLARNSQIKQALSQRMGGAALPAELALQYLEQAIVAGIPNLGVLELEWGALRKFLPNATSPRFAALAERAGEAAHQGDQATDIAALVRDLDDEALTTKFAAMIQAELGQILRLDPEKIPVTKSVYELGLDSLMGVELITALEARFGVRLPVMAISEDATIERLAVRLIGLLRKDQQTDATVQAIEDIAAQHVADVSPEEIEAFAQSLDRTNGRSSEQAQTQADTAADKQDGQRSLLS</sequence>
<feature type="domain" description="Carrier" evidence="9">
    <location>
        <begin position="2375"/>
        <end position="2452"/>
    </location>
</feature>
<dbReference type="InterPro" id="IPR042104">
    <property type="entry name" value="PKS_dehydratase_sf"/>
</dbReference>
<evidence type="ECO:0000256" key="1">
    <source>
        <dbReference type="ARBA" id="ARBA00022450"/>
    </source>
</evidence>
<dbReference type="InterPro" id="IPR014030">
    <property type="entry name" value="Ketoacyl_synth_N"/>
</dbReference>
<dbReference type="Gene3D" id="3.40.366.10">
    <property type="entry name" value="Malonyl-Coenzyme A Acyl Carrier Protein, domain 2"/>
    <property type="match status" value="1"/>
</dbReference>
<evidence type="ECO:0000256" key="2">
    <source>
        <dbReference type="ARBA" id="ARBA00022553"/>
    </source>
</evidence>
<dbReference type="InterPro" id="IPR020806">
    <property type="entry name" value="PKS_PP-bd"/>
</dbReference>
<proteinExistence type="predicted"/>
<dbReference type="InterPro" id="IPR049900">
    <property type="entry name" value="PKS_mFAS_DH"/>
</dbReference>
<feature type="region of interest" description="C-terminal hotdog fold" evidence="7">
    <location>
        <begin position="1055"/>
        <end position="1205"/>
    </location>
</feature>
<accession>A0A953T7U1</accession>
<reference evidence="12" key="1">
    <citation type="submission" date="2021-07" db="EMBL/GenBank/DDBJ databases">
        <title>New genus and species of the family Alcaligenaceae.</title>
        <authorList>
            <person name="Hahn M.W."/>
        </authorList>
    </citation>
    <scope>NUCLEOTIDE SEQUENCE</scope>
    <source>
        <strain evidence="12">LF4-65</strain>
    </source>
</reference>
<dbReference type="GO" id="GO:0008270">
    <property type="term" value="F:zinc ion binding"/>
    <property type="evidence" value="ECO:0007669"/>
    <property type="project" value="InterPro"/>
</dbReference>
<feature type="domain" description="Ketosynthase family 3 (KS3)" evidence="10">
    <location>
        <begin position="2"/>
        <end position="424"/>
    </location>
</feature>
<evidence type="ECO:0000256" key="4">
    <source>
        <dbReference type="ARBA" id="ARBA00022857"/>
    </source>
</evidence>
<keyword evidence="2" id="KW-0597">Phosphoprotein</keyword>
<dbReference type="InterPro" id="IPR020843">
    <property type="entry name" value="ER"/>
</dbReference>
<dbReference type="Proteomes" id="UP000739565">
    <property type="component" value="Unassembled WGS sequence"/>
</dbReference>
<dbReference type="InterPro" id="IPR020841">
    <property type="entry name" value="PKS_Beta-ketoAc_synthase_dom"/>
</dbReference>
<dbReference type="InterPro" id="IPR049551">
    <property type="entry name" value="PKS_DH_C"/>
</dbReference>
<dbReference type="Pfam" id="PF02801">
    <property type="entry name" value="Ketoacyl-synt_C"/>
    <property type="match status" value="1"/>
</dbReference>
<protein>
    <submittedName>
        <fullName evidence="12">SDR family NAD(P)-dependent oxidoreductase</fullName>
    </submittedName>
</protein>
<evidence type="ECO:0000256" key="7">
    <source>
        <dbReference type="PROSITE-ProRule" id="PRU01363"/>
    </source>
</evidence>
<keyword evidence="6" id="KW-0012">Acyltransferase</keyword>
<dbReference type="SMART" id="SM00825">
    <property type="entry name" value="PKS_KS"/>
    <property type="match status" value="1"/>
</dbReference>
<feature type="compositionally biased region" description="Polar residues" evidence="8">
    <location>
        <begin position="2488"/>
        <end position="2497"/>
    </location>
</feature>
<dbReference type="GO" id="GO:0006633">
    <property type="term" value="P:fatty acid biosynthetic process"/>
    <property type="evidence" value="ECO:0007669"/>
    <property type="project" value="InterPro"/>
</dbReference>
<dbReference type="GO" id="GO:0016491">
    <property type="term" value="F:oxidoreductase activity"/>
    <property type="evidence" value="ECO:0007669"/>
    <property type="project" value="InterPro"/>
</dbReference>
<dbReference type="InterPro" id="IPR016036">
    <property type="entry name" value="Malonyl_transacylase_ACP-bd"/>
</dbReference>
<dbReference type="FunFam" id="3.40.50.720:FF:000209">
    <property type="entry name" value="Polyketide synthase Pks12"/>
    <property type="match status" value="1"/>
</dbReference>
<dbReference type="InterPro" id="IPR009081">
    <property type="entry name" value="PP-bd_ACP"/>
</dbReference>
<dbReference type="InterPro" id="IPR036736">
    <property type="entry name" value="ACP-like_sf"/>
</dbReference>
<dbReference type="PROSITE" id="PS00606">
    <property type="entry name" value="KS3_1"/>
    <property type="match status" value="1"/>
</dbReference>
<dbReference type="SUPFAM" id="SSF53335">
    <property type="entry name" value="S-adenosyl-L-methionine-dependent methyltransferases"/>
    <property type="match status" value="1"/>
</dbReference>
<dbReference type="InterPro" id="IPR014043">
    <property type="entry name" value="Acyl_transferase_dom"/>
</dbReference>
<dbReference type="Pfam" id="PF16197">
    <property type="entry name" value="KAsynt_C_assoc"/>
    <property type="match status" value="1"/>
</dbReference>
<dbReference type="Pfam" id="PF21089">
    <property type="entry name" value="PKS_DH_N"/>
    <property type="match status" value="1"/>
</dbReference>
<evidence type="ECO:0000259" key="11">
    <source>
        <dbReference type="PROSITE" id="PS52019"/>
    </source>
</evidence>
<dbReference type="Pfam" id="PF08240">
    <property type="entry name" value="ADH_N"/>
    <property type="match status" value="1"/>
</dbReference>
<dbReference type="Gene3D" id="3.40.47.10">
    <property type="match status" value="1"/>
</dbReference>
<dbReference type="CDD" id="cd00833">
    <property type="entry name" value="PKS"/>
    <property type="match status" value="1"/>
</dbReference>
<dbReference type="Pfam" id="PF00550">
    <property type="entry name" value="PP-binding"/>
    <property type="match status" value="1"/>
</dbReference>
<dbReference type="SMART" id="SM00822">
    <property type="entry name" value="PKS_KR"/>
    <property type="match status" value="1"/>
</dbReference>
<dbReference type="SMART" id="SM00823">
    <property type="entry name" value="PKS_PP"/>
    <property type="match status" value="1"/>
</dbReference>
<dbReference type="SUPFAM" id="SSF55048">
    <property type="entry name" value="Probable ACP-binding domain of malonyl-CoA ACP transacylase"/>
    <property type="match status" value="1"/>
</dbReference>
<dbReference type="SMART" id="SM00827">
    <property type="entry name" value="PKS_AT"/>
    <property type="match status" value="1"/>
</dbReference>
<evidence type="ECO:0000256" key="5">
    <source>
        <dbReference type="ARBA" id="ARBA00023268"/>
    </source>
</evidence>
<dbReference type="InterPro" id="IPR020807">
    <property type="entry name" value="PKS_DH"/>
</dbReference>
<gene>
    <name evidence="12" type="ORF">KZZ10_10365</name>
</gene>
<dbReference type="Pfam" id="PF00107">
    <property type="entry name" value="ADH_zinc_N"/>
    <property type="match status" value="1"/>
</dbReference>
<dbReference type="PROSITE" id="PS00012">
    <property type="entry name" value="PHOSPHOPANTETHEINE"/>
    <property type="match status" value="1"/>
</dbReference>
<feature type="domain" description="PKS/mFAS DH" evidence="11">
    <location>
        <begin position="914"/>
        <end position="1205"/>
    </location>
</feature>
<feature type="region of interest" description="N-terminal hotdog fold" evidence="7">
    <location>
        <begin position="914"/>
        <end position="1040"/>
    </location>
</feature>
<dbReference type="PROSITE" id="PS01162">
    <property type="entry name" value="QOR_ZETA_CRYSTAL"/>
    <property type="match status" value="1"/>
</dbReference>
<dbReference type="PROSITE" id="PS52019">
    <property type="entry name" value="PKS_MFAS_DH"/>
    <property type="match status" value="1"/>
</dbReference>
<dbReference type="Pfam" id="PF08659">
    <property type="entry name" value="KR"/>
    <property type="match status" value="1"/>
</dbReference>
<dbReference type="InterPro" id="IPR006162">
    <property type="entry name" value="Ppantetheine_attach_site"/>
</dbReference>
<dbReference type="InterPro" id="IPR049552">
    <property type="entry name" value="PKS_DH_N"/>
</dbReference>
<dbReference type="Pfam" id="PF00698">
    <property type="entry name" value="Acyl_transf_1"/>
    <property type="match status" value="1"/>
</dbReference>
<feature type="active site" description="Proton donor; for dehydratase activity" evidence="7">
    <location>
        <position position="1120"/>
    </location>
</feature>
<dbReference type="InterPro" id="IPR013968">
    <property type="entry name" value="PKS_KR"/>
</dbReference>
<feature type="active site" description="Proton acceptor; for dehydratase activity" evidence="7">
    <location>
        <position position="943"/>
    </location>
</feature>
<dbReference type="Gene3D" id="3.10.129.110">
    <property type="entry name" value="Polyketide synthase dehydratase"/>
    <property type="match status" value="1"/>
</dbReference>
<dbReference type="InterPro" id="IPR016039">
    <property type="entry name" value="Thiolase-like"/>
</dbReference>
<evidence type="ECO:0000313" key="12">
    <source>
        <dbReference type="EMBL" id="MBZ1351049.1"/>
    </source>
</evidence>
<evidence type="ECO:0000259" key="9">
    <source>
        <dbReference type="PROSITE" id="PS50075"/>
    </source>
</evidence>
<evidence type="ECO:0000256" key="3">
    <source>
        <dbReference type="ARBA" id="ARBA00022679"/>
    </source>
</evidence>
<name>A0A953T7U1_9BURK</name>